<name>A0ABT7L9M1_9BACI</name>
<evidence type="ECO:0000313" key="1">
    <source>
        <dbReference type="EMBL" id="MDL4842565.1"/>
    </source>
</evidence>
<accession>A0ABT7L9M1</accession>
<dbReference type="EMBL" id="JASTZU010000059">
    <property type="protein sequence ID" value="MDL4842565.1"/>
    <property type="molecule type" value="Genomic_DNA"/>
</dbReference>
<protein>
    <submittedName>
        <fullName evidence="1">DUF6154 family protein</fullName>
    </submittedName>
</protein>
<evidence type="ECO:0000313" key="2">
    <source>
        <dbReference type="Proteomes" id="UP001235343"/>
    </source>
</evidence>
<comment type="caution">
    <text evidence="1">The sequence shown here is derived from an EMBL/GenBank/DDBJ whole genome shotgun (WGS) entry which is preliminary data.</text>
</comment>
<reference evidence="1 2" key="1">
    <citation type="submission" date="2023-06" db="EMBL/GenBank/DDBJ databases">
        <title>Aquibacillus rhizosphaerae LR5S19.</title>
        <authorList>
            <person name="Sun J.-Q."/>
        </authorList>
    </citation>
    <scope>NUCLEOTIDE SEQUENCE [LARGE SCALE GENOMIC DNA]</scope>
    <source>
        <strain evidence="1 2">LR5S19</strain>
    </source>
</reference>
<dbReference type="InterPro" id="IPR046152">
    <property type="entry name" value="DUF6154"/>
</dbReference>
<gene>
    <name evidence="1" type="ORF">QQS35_19195</name>
</gene>
<organism evidence="1 2">
    <name type="scientific">Aquibacillus rhizosphaerae</name>
    <dbReference type="NCBI Taxonomy" id="3051431"/>
    <lineage>
        <taxon>Bacteria</taxon>
        <taxon>Bacillati</taxon>
        <taxon>Bacillota</taxon>
        <taxon>Bacilli</taxon>
        <taxon>Bacillales</taxon>
        <taxon>Bacillaceae</taxon>
        <taxon>Aquibacillus</taxon>
    </lineage>
</organism>
<proteinExistence type="predicted"/>
<dbReference type="Pfam" id="PF19651">
    <property type="entry name" value="DUF6154"/>
    <property type="match status" value="1"/>
</dbReference>
<sequence length="85" mass="10180">MRFADDLLQRYLRHFNDNESDSLDFFVQSILEQMDQKDLLEVFKACPKNELNEMLGNYLSSLMLEKLKEDNAATQDSDYYYKRVQ</sequence>
<dbReference type="Proteomes" id="UP001235343">
    <property type="component" value="Unassembled WGS sequence"/>
</dbReference>
<keyword evidence="2" id="KW-1185">Reference proteome</keyword>
<dbReference type="RefSeq" id="WP_285933856.1">
    <property type="nucleotide sequence ID" value="NZ_JASTZU010000059.1"/>
</dbReference>